<dbReference type="AlphaFoldDB" id="A0A835AKS2"/>
<organism evidence="5 6">
    <name type="scientific">Digitaria exilis</name>
    <dbReference type="NCBI Taxonomy" id="1010633"/>
    <lineage>
        <taxon>Eukaryota</taxon>
        <taxon>Viridiplantae</taxon>
        <taxon>Streptophyta</taxon>
        <taxon>Embryophyta</taxon>
        <taxon>Tracheophyta</taxon>
        <taxon>Spermatophyta</taxon>
        <taxon>Magnoliopsida</taxon>
        <taxon>Liliopsida</taxon>
        <taxon>Poales</taxon>
        <taxon>Poaceae</taxon>
        <taxon>PACMAD clade</taxon>
        <taxon>Panicoideae</taxon>
        <taxon>Panicodae</taxon>
        <taxon>Paniceae</taxon>
        <taxon>Anthephorinae</taxon>
        <taxon>Digitaria</taxon>
    </lineage>
</organism>
<proteinExistence type="inferred from homology"/>
<feature type="compositionally biased region" description="Basic and acidic residues" evidence="3">
    <location>
        <begin position="1"/>
        <end position="19"/>
    </location>
</feature>
<evidence type="ECO:0000256" key="3">
    <source>
        <dbReference type="SAM" id="MobiDB-lite"/>
    </source>
</evidence>
<dbReference type="OrthoDB" id="2014755at2759"/>
<feature type="region of interest" description="Disordered" evidence="3">
    <location>
        <begin position="1"/>
        <end position="61"/>
    </location>
</feature>
<evidence type="ECO:0000256" key="2">
    <source>
        <dbReference type="ARBA" id="ARBA00022737"/>
    </source>
</evidence>
<accession>A0A835AKS2</accession>
<dbReference type="InterPro" id="IPR042971">
    <property type="entry name" value="LEA_SMP"/>
</dbReference>
<comment type="similarity">
    <text evidence="1">Belongs to the LEA type SMP family.</text>
</comment>
<evidence type="ECO:0000313" key="6">
    <source>
        <dbReference type="Proteomes" id="UP000636709"/>
    </source>
</evidence>
<feature type="domain" description="SMP" evidence="4">
    <location>
        <begin position="178"/>
        <end position="235"/>
    </location>
</feature>
<dbReference type="EMBL" id="JACEFO010002436">
    <property type="protein sequence ID" value="KAF8660638.1"/>
    <property type="molecule type" value="Genomic_DNA"/>
</dbReference>
<feature type="domain" description="SMP" evidence="4">
    <location>
        <begin position="244"/>
        <end position="302"/>
    </location>
</feature>
<dbReference type="PANTHER" id="PTHR31174:SF7">
    <property type="entry name" value="LATE EMBRYOGENESIS ABUNDANT PROTEIN 31-RELATED"/>
    <property type="match status" value="1"/>
</dbReference>
<sequence length="304" mass="31366">MARQLERPGADQCRFRREAPVYTTHQSYRTVRGGDRHDHGMSQGQPRRPQGHAPQVPDQPIKYGDVFDVSGELAAYPVAPRDAALLQAAEQETLGQTQKGGPAAVLQSAATVNARAGHVGKGQITGPIADAGATVVETELPGRRVVSESVAGQVLGKFVTPPPVSLTEPSGALGRDAVTVGRALEAVAATAAGDKPVDQSDAAAVQAAEMCATGASVIAPGGVAAATQAAADENAPAAREDGKVKLREVLANAREKLPADKGATRMDAERVVSAEIRNKVDMATTLGGVAEAVTSAARRNQERP</sequence>
<reference evidence="5" key="1">
    <citation type="submission" date="2020-07" db="EMBL/GenBank/DDBJ databases">
        <title>Genome sequence and genetic diversity analysis of an under-domesticated orphan crop, white fonio (Digitaria exilis).</title>
        <authorList>
            <person name="Bennetzen J.L."/>
            <person name="Chen S."/>
            <person name="Ma X."/>
            <person name="Wang X."/>
            <person name="Yssel A.E.J."/>
            <person name="Chaluvadi S.R."/>
            <person name="Johnson M."/>
            <person name="Gangashetty P."/>
            <person name="Hamidou F."/>
            <person name="Sanogo M.D."/>
            <person name="Zwaenepoel A."/>
            <person name="Wallace J."/>
            <person name="Van De Peer Y."/>
            <person name="Van Deynze A."/>
        </authorList>
    </citation>
    <scope>NUCLEOTIDE SEQUENCE</scope>
    <source>
        <tissue evidence="5">Leaves</tissue>
    </source>
</reference>
<evidence type="ECO:0000259" key="4">
    <source>
        <dbReference type="Pfam" id="PF04927"/>
    </source>
</evidence>
<keyword evidence="2" id="KW-0677">Repeat</keyword>
<protein>
    <recommendedName>
        <fullName evidence="4">SMP domain-containing protein</fullName>
    </recommendedName>
</protein>
<dbReference type="Proteomes" id="UP000636709">
    <property type="component" value="Unassembled WGS sequence"/>
</dbReference>
<evidence type="ECO:0000313" key="5">
    <source>
        <dbReference type="EMBL" id="KAF8660638.1"/>
    </source>
</evidence>
<name>A0A835AKS2_9POAL</name>
<dbReference type="InterPro" id="IPR007011">
    <property type="entry name" value="LEA_SMP_dom"/>
</dbReference>
<comment type="caution">
    <text evidence="5">The sequence shown here is derived from an EMBL/GenBank/DDBJ whole genome shotgun (WGS) entry which is preliminary data.</text>
</comment>
<keyword evidence="6" id="KW-1185">Reference proteome</keyword>
<feature type="domain" description="SMP" evidence="4">
    <location>
        <begin position="61"/>
        <end position="116"/>
    </location>
</feature>
<dbReference type="Pfam" id="PF04927">
    <property type="entry name" value="SMP"/>
    <property type="match status" value="3"/>
</dbReference>
<gene>
    <name evidence="5" type="ORF">HU200_057545</name>
</gene>
<evidence type="ECO:0000256" key="1">
    <source>
        <dbReference type="ARBA" id="ARBA00010733"/>
    </source>
</evidence>
<dbReference type="PANTHER" id="PTHR31174">
    <property type="entry name" value="SEED MATURATION FAMILY PROTEIN"/>
    <property type="match status" value="1"/>
</dbReference>